<dbReference type="Gene3D" id="2.60.120.200">
    <property type="match status" value="1"/>
</dbReference>
<organism evidence="2 3">
    <name type="scientific">Leifsonia aquatica</name>
    <name type="common">Corynebacterium aquaticum</name>
    <dbReference type="NCBI Taxonomy" id="144185"/>
    <lineage>
        <taxon>Bacteria</taxon>
        <taxon>Bacillati</taxon>
        <taxon>Actinomycetota</taxon>
        <taxon>Actinomycetes</taxon>
        <taxon>Micrococcales</taxon>
        <taxon>Microbacteriaceae</taxon>
        <taxon>Leifsonia</taxon>
    </lineage>
</organism>
<dbReference type="AlphaFoldDB" id="A0A7W4V047"/>
<comment type="caution">
    <text evidence="2">The sequence shown here is derived from an EMBL/GenBank/DDBJ whole genome shotgun (WGS) entry which is preliminary data.</text>
</comment>
<evidence type="ECO:0000313" key="3">
    <source>
        <dbReference type="Proteomes" id="UP000538196"/>
    </source>
</evidence>
<dbReference type="EMBL" id="JACHVP010000006">
    <property type="protein sequence ID" value="MBB2969214.1"/>
    <property type="molecule type" value="Genomic_DNA"/>
</dbReference>
<dbReference type="EMBL" id="JACHVP010000006">
    <property type="protein sequence ID" value="MBB2969357.1"/>
    <property type="molecule type" value="Genomic_DNA"/>
</dbReference>
<dbReference type="Pfam" id="PF07081">
    <property type="entry name" value="DUF1349"/>
    <property type="match status" value="1"/>
</dbReference>
<protein>
    <recommendedName>
        <fullName evidence="4">DUF1349 domain-containing protein</fullName>
    </recommendedName>
</protein>
<dbReference type="InterPro" id="IPR009784">
    <property type="entry name" value="DUF1349"/>
</dbReference>
<dbReference type="PANTHER" id="PTHR35332:SF2">
    <property type="entry name" value="REGULATION OF ENOLASE PROTEIN 1"/>
    <property type="match status" value="1"/>
</dbReference>
<gene>
    <name evidence="1" type="ORF">FHX33_003997</name>
    <name evidence="2" type="ORF">FHX33_004140</name>
</gene>
<sequence length="199" mass="21475">MTVVVENLPPLTWSNGAGQAEQTADGEVVVTAVAGSDWTNDAFGGPQQHAATSLGFTPTEDFALSARVRVTSPRTTFDAGVLAIWGDRDHWAKLCFENSPQGQPMVVSVVTNTFSDDCNSTIVTDDHVYLRVVRSGTGWAFHSSRDGVTWDFVRVFRLDYDGPVNVGFMAQAPMGDTCVAVFDTIAYSTDVPGDFRNGD</sequence>
<dbReference type="Proteomes" id="UP000538196">
    <property type="component" value="Unassembled WGS sequence"/>
</dbReference>
<dbReference type="SUPFAM" id="SSF49899">
    <property type="entry name" value="Concanavalin A-like lectins/glucanases"/>
    <property type="match status" value="1"/>
</dbReference>
<dbReference type="PANTHER" id="PTHR35332">
    <property type="entry name" value="REGULATION OF ENOLASE PROTEIN 1"/>
    <property type="match status" value="1"/>
</dbReference>
<accession>A0A7W4V047</accession>
<reference evidence="2 3" key="1">
    <citation type="submission" date="2020-08" db="EMBL/GenBank/DDBJ databases">
        <title>Sequencing the genomes of 1000 actinobacteria strains.</title>
        <authorList>
            <person name="Klenk H.-P."/>
        </authorList>
    </citation>
    <scope>NUCLEOTIDE SEQUENCE [LARGE SCALE GENOMIC DNA]</scope>
    <source>
        <strain evidence="2 3">DSM 20146</strain>
    </source>
</reference>
<dbReference type="RefSeq" id="WP_021761110.1">
    <property type="nucleotide sequence ID" value="NZ_JACHVP010000006.1"/>
</dbReference>
<evidence type="ECO:0008006" key="4">
    <source>
        <dbReference type="Google" id="ProtNLM"/>
    </source>
</evidence>
<keyword evidence="3" id="KW-1185">Reference proteome</keyword>
<dbReference type="InterPro" id="IPR013320">
    <property type="entry name" value="ConA-like_dom_sf"/>
</dbReference>
<name>A0A7W4V047_LEIAQ</name>
<evidence type="ECO:0000313" key="1">
    <source>
        <dbReference type="EMBL" id="MBB2969214.1"/>
    </source>
</evidence>
<evidence type="ECO:0000313" key="2">
    <source>
        <dbReference type="EMBL" id="MBB2969357.1"/>
    </source>
</evidence>
<proteinExistence type="predicted"/>